<comment type="caution">
    <text evidence="1">The sequence shown here is derived from an EMBL/GenBank/DDBJ whole genome shotgun (WGS) entry which is preliminary data.</text>
</comment>
<evidence type="ECO:0000313" key="1">
    <source>
        <dbReference type="EMBL" id="KAF2580858.1"/>
    </source>
</evidence>
<proteinExistence type="predicted"/>
<dbReference type="EMBL" id="QGKW02001660">
    <property type="protein sequence ID" value="KAF2580858.1"/>
    <property type="molecule type" value="Genomic_DNA"/>
</dbReference>
<evidence type="ECO:0000313" key="2">
    <source>
        <dbReference type="Proteomes" id="UP000712281"/>
    </source>
</evidence>
<reference evidence="1" key="1">
    <citation type="submission" date="2019-12" db="EMBL/GenBank/DDBJ databases">
        <title>Genome sequencing and annotation of Brassica cretica.</title>
        <authorList>
            <person name="Studholme D.J."/>
            <person name="Sarris P.F."/>
        </authorList>
    </citation>
    <scope>NUCLEOTIDE SEQUENCE</scope>
    <source>
        <strain evidence="1">PFS-001/15</strain>
        <tissue evidence="1">Leaf</tissue>
    </source>
</reference>
<dbReference type="Proteomes" id="UP000712281">
    <property type="component" value="Unassembled WGS sequence"/>
</dbReference>
<protein>
    <submittedName>
        <fullName evidence="1">Uncharacterized protein</fullName>
    </submittedName>
</protein>
<organism evidence="1 2">
    <name type="scientific">Brassica cretica</name>
    <name type="common">Mustard</name>
    <dbReference type="NCBI Taxonomy" id="69181"/>
    <lineage>
        <taxon>Eukaryota</taxon>
        <taxon>Viridiplantae</taxon>
        <taxon>Streptophyta</taxon>
        <taxon>Embryophyta</taxon>
        <taxon>Tracheophyta</taxon>
        <taxon>Spermatophyta</taxon>
        <taxon>Magnoliopsida</taxon>
        <taxon>eudicotyledons</taxon>
        <taxon>Gunneridae</taxon>
        <taxon>Pentapetalae</taxon>
        <taxon>rosids</taxon>
        <taxon>malvids</taxon>
        <taxon>Brassicales</taxon>
        <taxon>Brassicaceae</taxon>
        <taxon>Brassiceae</taxon>
        <taxon>Brassica</taxon>
    </lineage>
</organism>
<dbReference type="AlphaFoldDB" id="A0A3N6QPV2"/>
<name>A0A3N6QPV2_BRACR</name>
<gene>
    <name evidence="1" type="ORF">F2Q68_00003512</name>
</gene>
<accession>A0A3N6QPV2</accession>
<sequence length="171" mass="19816">MKLHLQSFILVLRLSPDLSCHHYCCSYCLKLSFPKREQGKGPWKLLELKSKAAELWEHKVLRLGTEKYLGLITGRKYVGRIEIKQIAREARGVLTHGIRTWCQSPSKLSVYRSSRCHRAWKLDMQVNKQKHEVLTCMRSTHASGYAEDSVSQRLMSVHAEGHVDVEFYVCM</sequence>